<dbReference type="EMBL" id="AGNK02003646">
    <property type="status" value="NOT_ANNOTATED_CDS"/>
    <property type="molecule type" value="Genomic_DNA"/>
</dbReference>
<keyword evidence="2" id="KW-1185">Reference proteome</keyword>
<organism evidence="1 2">
    <name type="scientific">Setaria italica</name>
    <name type="common">Foxtail millet</name>
    <name type="synonym">Panicum italicum</name>
    <dbReference type="NCBI Taxonomy" id="4555"/>
    <lineage>
        <taxon>Eukaryota</taxon>
        <taxon>Viridiplantae</taxon>
        <taxon>Streptophyta</taxon>
        <taxon>Embryophyta</taxon>
        <taxon>Tracheophyta</taxon>
        <taxon>Spermatophyta</taxon>
        <taxon>Magnoliopsida</taxon>
        <taxon>Liliopsida</taxon>
        <taxon>Poales</taxon>
        <taxon>Poaceae</taxon>
        <taxon>PACMAD clade</taxon>
        <taxon>Panicoideae</taxon>
        <taxon>Panicodae</taxon>
        <taxon>Paniceae</taxon>
        <taxon>Cenchrinae</taxon>
        <taxon>Setaria</taxon>
    </lineage>
</organism>
<proteinExistence type="predicted"/>
<dbReference type="Proteomes" id="UP000004995">
    <property type="component" value="Unassembled WGS sequence"/>
</dbReference>
<dbReference type="Gramene" id="KQL01181">
    <property type="protein sequence ID" value="KQL01181"/>
    <property type="gene ID" value="SETIT_015952mg"/>
</dbReference>
<reference evidence="2" key="1">
    <citation type="journal article" date="2012" name="Nat. Biotechnol.">
        <title>Reference genome sequence of the model plant Setaria.</title>
        <authorList>
            <person name="Bennetzen J.L."/>
            <person name="Schmutz J."/>
            <person name="Wang H."/>
            <person name="Percifield R."/>
            <person name="Hawkins J."/>
            <person name="Pontaroli A.C."/>
            <person name="Estep M."/>
            <person name="Feng L."/>
            <person name="Vaughn J.N."/>
            <person name="Grimwood J."/>
            <person name="Jenkins J."/>
            <person name="Barry K."/>
            <person name="Lindquist E."/>
            <person name="Hellsten U."/>
            <person name="Deshpande S."/>
            <person name="Wang X."/>
            <person name="Wu X."/>
            <person name="Mitros T."/>
            <person name="Triplett J."/>
            <person name="Yang X."/>
            <person name="Ye C.Y."/>
            <person name="Mauro-Herrera M."/>
            <person name="Wang L."/>
            <person name="Li P."/>
            <person name="Sharma M."/>
            <person name="Sharma R."/>
            <person name="Ronald P.C."/>
            <person name="Panaud O."/>
            <person name="Kellogg E.A."/>
            <person name="Brutnell T.P."/>
            <person name="Doust A.N."/>
            <person name="Tuskan G.A."/>
            <person name="Rokhsar D."/>
            <person name="Devos K.M."/>
        </authorList>
    </citation>
    <scope>NUCLEOTIDE SEQUENCE [LARGE SCALE GENOMIC DNA]</scope>
    <source>
        <strain evidence="2">cv. Yugu1</strain>
    </source>
</reference>
<evidence type="ECO:0000313" key="2">
    <source>
        <dbReference type="Proteomes" id="UP000004995"/>
    </source>
</evidence>
<protein>
    <submittedName>
        <fullName evidence="1">Uncharacterized protein</fullName>
    </submittedName>
</protein>
<dbReference type="EnsemblPlants" id="KQL01181">
    <property type="protein sequence ID" value="KQL01181"/>
    <property type="gene ID" value="SETIT_015952mg"/>
</dbReference>
<evidence type="ECO:0000313" key="1">
    <source>
        <dbReference type="EnsemblPlants" id="KQL01181"/>
    </source>
</evidence>
<dbReference type="HOGENOM" id="CLU_3225566_0_0_1"/>
<accession>K3YNW0</accession>
<dbReference type="InParanoid" id="K3YNW0"/>
<name>K3YNW0_SETIT</name>
<sequence length="44" mass="4791">MQCRGCGSSPTGQGFFTIHTDCNTVACDFLGYFLMSKLMPHACI</sequence>
<dbReference type="AlphaFoldDB" id="K3YNW0"/>
<reference evidence="1" key="2">
    <citation type="submission" date="2018-08" db="UniProtKB">
        <authorList>
            <consortium name="EnsemblPlants"/>
        </authorList>
    </citation>
    <scope>IDENTIFICATION</scope>
    <source>
        <strain evidence="1">Yugu1</strain>
    </source>
</reference>